<proteinExistence type="predicted"/>
<accession>A0A8H3EN70</accession>
<dbReference type="Proteomes" id="UP000664521">
    <property type="component" value="Unassembled WGS sequence"/>
</dbReference>
<evidence type="ECO:0000313" key="2">
    <source>
        <dbReference type="Proteomes" id="UP000664521"/>
    </source>
</evidence>
<comment type="caution">
    <text evidence="1">The sequence shown here is derived from an EMBL/GenBank/DDBJ whole genome shotgun (WGS) entry which is preliminary data.</text>
</comment>
<keyword evidence="2" id="KW-1185">Reference proteome</keyword>
<dbReference type="EMBL" id="CAJPDS010000008">
    <property type="protein sequence ID" value="CAF9909736.1"/>
    <property type="molecule type" value="Genomic_DNA"/>
</dbReference>
<name>A0A8H3EN70_9LECA</name>
<organism evidence="1 2">
    <name type="scientific">Heterodermia speciosa</name>
    <dbReference type="NCBI Taxonomy" id="116794"/>
    <lineage>
        <taxon>Eukaryota</taxon>
        <taxon>Fungi</taxon>
        <taxon>Dikarya</taxon>
        <taxon>Ascomycota</taxon>
        <taxon>Pezizomycotina</taxon>
        <taxon>Lecanoromycetes</taxon>
        <taxon>OSLEUM clade</taxon>
        <taxon>Lecanoromycetidae</taxon>
        <taxon>Caliciales</taxon>
        <taxon>Physciaceae</taxon>
        <taxon>Heterodermia</taxon>
    </lineage>
</organism>
<protein>
    <submittedName>
        <fullName evidence="1">Uncharacterized protein</fullName>
    </submittedName>
</protein>
<dbReference type="AlphaFoldDB" id="A0A8H3EN70"/>
<gene>
    <name evidence="1" type="ORF">HETSPECPRED_009508</name>
</gene>
<sequence length="217" mass="24149">MAGPANPAANNQNPYYGAHPQHFAPGGYYLAPPPASPGYFDYEGALRNCQYQLEMSQEENARKTAEIDALRNALATKGIELEASASGDLKLRTSLQLAIDAVLILDFYSEAVVLKYREMCNERGIEGTLLVSELSEIAKALPLGRQKTVISQVRDRVLAVNKALIDGLDNGLHHHEELRRLRAWLRNQLAEVGDDSAYDQFIMGRCISGYKWKPFLK</sequence>
<reference evidence="1" key="1">
    <citation type="submission" date="2021-03" db="EMBL/GenBank/DDBJ databases">
        <authorList>
            <person name="Tagirdzhanova G."/>
        </authorList>
    </citation>
    <scope>NUCLEOTIDE SEQUENCE</scope>
</reference>
<evidence type="ECO:0000313" key="1">
    <source>
        <dbReference type="EMBL" id="CAF9909736.1"/>
    </source>
</evidence>